<organism evidence="2 3">
    <name type="scientific">[Candida] arabinofermentans NRRL YB-2248</name>
    <dbReference type="NCBI Taxonomy" id="983967"/>
    <lineage>
        <taxon>Eukaryota</taxon>
        <taxon>Fungi</taxon>
        <taxon>Dikarya</taxon>
        <taxon>Ascomycota</taxon>
        <taxon>Saccharomycotina</taxon>
        <taxon>Pichiomycetes</taxon>
        <taxon>Pichiales</taxon>
        <taxon>Pichiaceae</taxon>
        <taxon>Ogataea</taxon>
        <taxon>Ogataea/Candida clade</taxon>
    </lineage>
</organism>
<keyword evidence="3" id="KW-1185">Reference proteome</keyword>
<name>A0A1E4T597_9ASCO</name>
<gene>
    <name evidence="2" type="ORF">CANARDRAFT_27220</name>
</gene>
<dbReference type="EMBL" id="KV453849">
    <property type="protein sequence ID" value="ODV86838.1"/>
    <property type="molecule type" value="Genomic_DNA"/>
</dbReference>
<proteinExistence type="predicted"/>
<reference evidence="3" key="1">
    <citation type="submission" date="2016-04" db="EMBL/GenBank/DDBJ databases">
        <title>Comparative genomics of biotechnologically important yeasts.</title>
        <authorList>
            <consortium name="DOE Joint Genome Institute"/>
            <person name="Riley R."/>
            <person name="Haridas S."/>
            <person name="Wolfe K.H."/>
            <person name="Lopes M.R."/>
            <person name="Hittinger C.T."/>
            <person name="Goker M."/>
            <person name="Salamov A."/>
            <person name="Wisecaver J."/>
            <person name="Long T.M."/>
            <person name="Aerts A.L."/>
            <person name="Barry K."/>
            <person name="Choi C."/>
            <person name="Clum A."/>
            <person name="Coughlan A.Y."/>
            <person name="Deshpande S."/>
            <person name="Douglass A.P."/>
            <person name="Hanson S.J."/>
            <person name="Klenk H.-P."/>
            <person name="Labutti K."/>
            <person name="Lapidus A."/>
            <person name="Lindquist E."/>
            <person name="Lipzen A."/>
            <person name="Meier-Kolthoff J.P."/>
            <person name="Ohm R.A."/>
            <person name="Otillar R.P."/>
            <person name="Pangilinan J."/>
            <person name="Peng Y."/>
            <person name="Rokas A."/>
            <person name="Rosa C.A."/>
            <person name="Scheuner C."/>
            <person name="Sibirny A.A."/>
            <person name="Slot J.C."/>
            <person name="Stielow J.B."/>
            <person name="Sun H."/>
            <person name="Kurtzman C.P."/>
            <person name="Blackwell M."/>
            <person name="Grigoriev I.V."/>
            <person name="Jeffries T.W."/>
        </authorList>
    </citation>
    <scope>NUCLEOTIDE SEQUENCE [LARGE SCALE GENOMIC DNA]</scope>
    <source>
        <strain evidence="3">NRRL YB-2248</strain>
    </source>
</reference>
<protein>
    <submittedName>
        <fullName evidence="2">Uncharacterized protein</fullName>
    </submittedName>
</protein>
<sequence>MTTDEVSEESFADAYKRLNEAEMAASHLERLLDQIESQIDSFAGDAEELAKMSKNSASETEDVDSKITDPASATATPTEGDESKD</sequence>
<dbReference type="OrthoDB" id="5398685at2759"/>
<accession>A0A1E4T597</accession>
<feature type="region of interest" description="Disordered" evidence="1">
    <location>
        <begin position="49"/>
        <end position="85"/>
    </location>
</feature>
<dbReference type="Proteomes" id="UP000094801">
    <property type="component" value="Unassembled WGS sequence"/>
</dbReference>
<evidence type="ECO:0000313" key="3">
    <source>
        <dbReference type="Proteomes" id="UP000094801"/>
    </source>
</evidence>
<evidence type="ECO:0000313" key="2">
    <source>
        <dbReference type="EMBL" id="ODV86838.1"/>
    </source>
</evidence>
<evidence type="ECO:0000256" key="1">
    <source>
        <dbReference type="SAM" id="MobiDB-lite"/>
    </source>
</evidence>
<dbReference type="AlphaFoldDB" id="A0A1E4T597"/>